<keyword evidence="6" id="KW-0472">Membrane</keyword>
<proteinExistence type="inferred from homology"/>
<dbReference type="Gene3D" id="3.40.50.11820">
    <property type="match status" value="1"/>
</dbReference>
<dbReference type="GO" id="GO:0005886">
    <property type="term" value="C:plasma membrane"/>
    <property type="evidence" value="ECO:0007669"/>
    <property type="project" value="UniProtKB-SubCell"/>
</dbReference>
<dbReference type="Gene3D" id="3.40.50.12580">
    <property type="match status" value="1"/>
</dbReference>
<evidence type="ECO:0000256" key="6">
    <source>
        <dbReference type="ARBA" id="ARBA00023136"/>
    </source>
</evidence>
<dbReference type="AlphaFoldDB" id="A0A2S3U8Q9"/>
<keyword evidence="4 7" id="KW-0808">Transferase</keyword>
<protein>
    <submittedName>
        <fullName evidence="7">CDP-ribitol ribitolphosphotransferase</fullName>
        <ecNumber evidence="7">2.7.8.14</ecNumber>
    </submittedName>
</protein>
<dbReference type="PANTHER" id="PTHR37316">
    <property type="entry name" value="TEICHOIC ACID GLYCEROL-PHOSPHATE PRIMASE"/>
    <property type="match status" value="1"/>
</dbReference>
<dbReference type="Pfam" id="PF04464">
    <property type="entry name" value="Glyphos_transf"/>
    <property type="match status" value="1"/>
</dbReference>
<evidence type="ECO:0000256" key="5">
    <source>
        <dbReference type="ARBA" id="ARBA00022944"/>
    </source>
</evidence>
<comment type="caution">
    <text evidence="7">The sequence shown here is derived from an EMBL/GenBank/DDBJ whole genome shotgun (WGS) entry which is preliminary data.</text>
</comment>
<keyword evidence="3" id="KW-1003">Cell membrane</keyword>
<dbReference type="PANTHER" id="PTHR37316:SF3">
    <property type="entry name" value="TEICHOIC ACID GLYCEROL-PHOSPHATE TRANSFERASE"/>
    <property type="match status" value="1"/>
</dbReference>
<organism evidence="7 8">
    <name type="scientific">Lactiplantibacillus plantarum subsp. plantarum</name>
    <dbReference type="NCBI Taxonomy" id="337330"/>
    <lineage>
        <taxon>Bacteria</taxon>
        <taxon>Bacillati</taxon>
        <taxon>Bacillota</taxon>
        <taxon>Bacilli</taxon>
        <taxon>Lactobacillales</taxon>
        <taxon>Lactobacillaceae</taxon>
        <taxon>Lactiplantibacillus</taxon>
    </lineage>
</organism>
<gene>
    <name evidence="7" type="ORF">S101258_00619</name>
</gene>
<sequence length="370" mass="42826">MKIKATILTIILGIFYPFALLAKVHRNRITFISLEHANLSKDFKLLYDRLKQDTNYEIRTVLFKFEPSFWGNLKYGLACIRQLFLIQSSRLVIIDYNNFVVSRFPHKKKVKVLELWHATGALKQFGNDVDRDYVIHNYDYVIANSDFFKPLYAQAFNLPESHVKVTGIPNNDKIFKEEFIEQTRKRLLEKYPMLKGKKVLMYAPTFRGRISTHFREAKIDLAAVHKKLGEDYIIIYKAHPLIANSEYEGNPNVLFVKDELISSLFCVTDVLISDYSAITIDWMAFNKPVVAYVPDLKNYAQKPGLTIDYAKEFPGPVVRSEKGLVRALKAGDSENGRQKRAVFTKKMYKYCDGESTNRVVQMIDSIMDES</sequence>
<comment type="subcellular location">
    <subcellularLocation>
        <location evidence="1">Cell membrane</location>
        <topology evidence="1">Peripheral membrane protein</topology>
    </subcellularLocation>
</comment>
<evidence type="ECO:0000313" key="7">
    <source>
        <dbReference type="EMBL" id="POD88628.1"/>
    </source>
</evidence>
<dbReference type="InterPro" id="IPR043149">
    <property type="entry name" value="TagF_N"/>
</dbReference>
<evidence type="ECO:0000256" key="3">
    <source>
        <dbReference type="ARBA" id="ARBA00022475"/>
    </source>
</evidence>
<dbReference type="InterPro" id="IPR043148">
    <property type="entry name" value="TagF_C"/>
</dbReference>
<dbReference type="SUPFAM" id="SSF53756">
    <property type="entry name" value="UDP-Glycosyltransferase/glycogen phosphorylase"/>
    <property type="match status" value="1"/>
</dbReference>
<dbReference type="EMBL" id="NKCZ01000068">
    <property type="protein sequence ID" value="POD88628.1"/>
    <property type="molecule type" value="Genomic_DNA"/>
</dbReference>
<evidence type="ECO:0000313" key="8">
    <source>
        <dbReference type="Proteomes" id="UP000236990"/>
    </source>
</evidence>
<evidence type="ECO:0000256" key="2">
    <source>
        <dbReference type="ARBA" id="ARBA00010488"/>
    </source>
</evidence>
<name>A0A2S3U8Q9_LACPN</name>
<reference evidence="7 8" key="1">
    <citation type="submission" date="2017-06" db="EMBL/GenBank/DDBJ databases">
        <title>Genome sequence of Lactobacillus plantarum subsp. plantarum strain SRCM101258.</title>
        <authorList>
            <person name="Cho S.H."/>
        </authorList>
    </citation>
    <scope>NUCLEOTIDE SEQUENCE [LARGE SCALE GENOMIC DNA]</scope>
    <source>
        <strain evidence="7 8">SRCM101258</strain>
    </source>
</reference>
<keyword evidence="5" id="KW-0777">Teichoic acid biosynthesis</keyword>
<comment type="similarity">
    <text evidence="2">Belongs to the CDP-glycerol glycerophosphotransferase family.</text>
</comment>
<dbReference type="InterPro" id="IPR007554">
    <property type="entry name" value="Glycerophosphate_synth"/>
</dbReference>
<dbReference type="Proteomes" id="UP000236990">
    <property type="component" value="Unassembled WGS sequence"/>
</dbReference>
<evidence type="ECO:0000256" key="4">
    <source>
        <dbReference type="ARBA" id="ARBA00022679"/>
    </source>
</evidence>
<dbReference type="InterPro" id="IPR051612">
    <property type="entry name" value="Teichoic_Acid_Biosynth"/>
</dbReference>
<dbReference type="GO" id="GO:0047355">
    <property type="term" value="F:CDP-glycerol glycerophosphotransferase activity"/>
    <property type="evidence" value="ECO:0007669"/>
    <property type="project" value="InterPro"/>
</dbReference>
<evidence type="ECO:0000256" key="1">
    <source>
        <dbReference type="ARBA" id="ARBA00004202"/>
    </source>
</evidence>
<dbReference type="EC" id="2.7.8.14" evidence="7"/>
<dbReference type="GO" id="GO:0047356">
    <property type="term" value="F:CDP-ribitol ribitolphosphotransferase activity"/>
    <property type="evidence" value="ECO:0007669"/>
    <property type="project" value="UniProtKB-EC"/>
</dbReference>
<accession>A0A2S3U8Q9</accession>
<dbReference type="GO" id="GO:0019350">
    <property type="term" value="P:teichoic acid biosynthetic process"/>
    <property type="evidence" value="ECO:0007669"/>
    <property type="project" value="UniProtKB-KW"/>
</dbReference>